<evidence type="ECO:0000259" key="6">
    <source>
        <dbReference type="PROSITE" id="PS51072"/>
    </source>
</evidence>
<dbReference type="SUPFAM" id="SSF103657">
    <property type="entry name" value="BAR/IMD domain-like"/>
    <property type="match status" value="1"/>
</dbReference>
<feature type="region of interest" description="Disordered" evidence="5">
    <location>
        <begin position="347"/>
        <end position="368"/>
    </location>
</feature>
<evidence type="ECO:0000313" key="7">
    <source>
        <dbReference type="EMBL" id="JAS53056.1"/>
    </source>
</evidence>
<feature type="non-terminal residue" evidence="7">
    <location>
        <position position="1"/>
    </location>
</feature>
<dbReference type="GO" id="GO:0048268">
    <property type="term" value="P:clathrin coat assembly"/>
    <property type="evidence" value="ECO:0007669"/>
    <property type="project" value="TreeGrafter"/>
</dbReference>
<dbReference type="EMBL" id="GECZ01016713">
    <property type="protein sequence ID" value="JAS53056.1"/>
    <property type="molecule type" value="Transcribed_RNA"/>
</dbReference>
<dbReference type="InterPro" id="IPR018808">
    <property type="entry name" value="Muniscin_C"/>
</dbReference>
<dbReference type="AlphaFoldDB" id="A0A1B6FS62"/>
<sequence length="774" mass="87011">KKNNVSQREVEKAFSKFEKAREEYSKVLEKYNNMKPKFEQRMAASCQTFQEFEIDHLDKMRQLFKAYLKISINSYETILSKYTALLSDCDDMDTNKMMSMFCEKKFTGREIPPVEDLTKTMDFKCNRALFMNMMRAEEEKTQLVCNQSKRICIDPNVIITQEMSETFPNQRYLNYVDLAEIRAACEADRAARYAALHPPKSIFGFFRSRKPKNPVPAEDNRFMYSQPGPSNANVSTAVVATTDGDGYSIRPEPIAEQTENKSGFYSDSDSDSDEEKQKKLHVEIKPINSAPIFASVDELRATVGNLSLSTYRKENPENSDDVMKRSQSATQQFSNYRSVDLFSNNDSTRLNGFPEESRLTSSDGRVRFHKPTTSQYNYEYMSIPRPPSRRVETISMSSGTLASASSTPVPRGDNGDNIPSGTPQGLSSTFNCNETMPIAVAFHEAIHAFFHGVDESKCQVKMCGDLVISFPSMIVHILINSPNPASLIFNIKNIKNVCNMKPSSNLLKINQLASTTEMKQFEFNMFELIEVLKSKLEQNPAASYFSVEVLEYHINSKPGASSCPLQLVAFWKCELNNTDLKIEYKYNSHAMTIPAPLNAIVIGAKIDGEVKNVQSKPTVEWNSADNKAVWKFSEISSNTENHGMGTIRARFELENGPRNPSTISTSFTCEGSHLSGLDFQIIGPTYRVFLLKKKFFSGKYYCDGDWVNKSEQHLQLVAQANATADSTAIPSVILNSNDNTVIYASGTSDALTAPFSAVNLDHKVQENLPVNNDQ</sequence>
<evidence type="ECO:0000256" key="2">
    <source>
        <dbReference type="ARBA" id="ARBA00022583"/>
    </source>
</evidence>
<keyword evidence="4" id="KW-0472">Membrane</keyword>
<keyword evidence="4" id="KW-0168">Coated pit</keyword>
<evidence type="ECO:0000256" key="5">
    <source>
        <dbReference type="SAM" id="MobiDB-lite"/>
    </source>
</evidence>
<dbReference type="PANTHER" id="PTHR23065:SF15">
    <property type="entry name" value="AT02057P"/>
    <property type="match status" value="1"/>
</dbReference>
<gene>
    <name evidence="7" type="ORF">g.8298</name>
</gene>
<dbReference type="InterPro" id="IPR054713">
    <property type="entry name" value="GMIP/FCHO2-like_FCH"/>
</dbReference>
<protein>
    <recommendedName>
        <fullName evidence="6">MHD domain-containing protein</fullName>
    </recommendedName>
</protein>
<feature type="compositionally biased region" description="Low complexity" evidence="5">
    <location>
        <begin position="397"/>
        <end position="407"/>
    </location>
</feature>
<evidence type="ECO:0000256" key="4">
    <source>
        <dbReference type="ARBA" id="ARBA00023176"/>
    </source>
</evidence>
<dbReference type="SUPFAM" id="SSF49447">
    <property type="entry name" value="Second domain of Mu2 adaptin subunit (ap50) of ap2 adaptor"/>
    <property type="match status" value="1"/>
</dbReference>
<reference evidence="7" key="1">
    <citation type="submission" date="2015-11" db="EMBL/GenBank/DDBJ databases">
        <title>De novo transcriptome assembly of four potential Pierce s Disease insect vectors from Arizona vineyards.</title>
        <authorList>
            <person name="Tassone E.E."/>
        </authorList>
    </citation>
    <scope>NUCLEOTIDE SEQUENCE</scope>
</reference>
<dbReference type="GO" id="GO:0005886">
    <property type="term" value="C:plasma membrane"/>
    <property type="evidence" value="ECO:0007669"/>
    <property type="project" value="TreeGrafter"/>
</dbReference>
<dbReference type="GO" id="GO:0030136">
    <property type="term" value="C:clathrin-coated vesicle"/>
    <property type="evidence" value="ECO:0007669"/>
    <property type="project" value="TreeGrafter"/>
</dbReference>
<feature type="region of interest" description="Disordered" evidence="5">
    <location>
        <begin position="243"/>
        <end position="278"/>
    </location>
</feature>
<dbReference type="InterPro" id="IPR027267">
    <property type="entry name" value="AH/BAR_dom_sf"/>
</dbReference>
<dbReference type="Gene3D" id="1.20.1270.60">
    <property type="entry name" value="Arfaptin homology (AH) domain/BAR domain"/>
    <property type="match status" value="1"/>
</dbReference>
<dbReference type="PROSITE" id="PS51072">
    <property type="entry name" value="MHD"/>
    <property type="match status" value="1"/>
</dbReference>
<dbReference type="Pfam" id="PF10291">
    <property type="entry name" value="muHD"/>
    <property type="match status" value="1"/>
</dbReference>
<evidence type="ECO:0000256" key="3">
    <source>
        <dbReference type="ARBA" id="ARBA00023054"/>
    </source>
</evidence>
<evidence type="ECO:0000256" key="1">
    <source>
        <dbReference type="ARBA" id="ARBA00004283"/>
    </source>
</evidence>
<feature type="region of interest" description="Disordered" evidence="5">
    <location>
        <begin position="397"/>
        <end position="425"/>
    </location>
</feature>
<keyword evidence="2" id="KW-0254">Endocytosis</keyword>
<name>A0A1B6FS62_9HEMI</name>
<feature type="domain" description="MHD" evidence="6">
    <location>
        <begin position="435"/>
        <end position="703"/>
    </location>
</feature>
<dbReference type="InterPro" id="IPR028565">
    <property type="entry name" value="MHD"/>
</dbReference>
<organism evidence="7">
    <name type="scientific">Cuerna arida</name>
    <dbReference type="NCBI Taxonomy" id="1464854"/>
    <lineage>
        <taxon>Eukaryota</taxon>
        <taxon>Metazoa</taxon>
        <taxon>Ecdysozoa</taxon>
        <taxon>Arthropoda</taxon>
        <taxon>Hexapoda</taxon>
        <taxon>Insecta</taxon>
        <taxon>Pterygota</taxon>
        <taxon>Neoptera</taxon>
        <taxon>Paraneoptera</taxon>
        <taxon>Hemiptera</taxon>
        <taxon>Auchenorrhyncha</taxon>
        <taxon>Membracoidea</taxon>
        <taxon>Cicadellidae</taxon>
        <taxon>Cicadellinae</taxon>
        <taxon>Proconiini</taxon>
        <taxon>Cuerna</taxon>
    </lineage>
</organism>
<dbReference type="GO" id="GO:0072583">
    <property type="term" value="P:clathrin-dependent endocytosis"/>
    <property type="evidence" value="ECO:0007669"/>
    <property type="project" value="TreeGrafter"/>
</dbReference>
<keyword evidence="3" id="KW-0175">Coiled coil</keyword>
<proteinExistence type="predicted"/>
<comment type="subcellular location">
    <subcellularLocation>
        <location evidence="1">Membrane</location>
        <location evidence="1">Clathrin-coated pit</location>
        <topology evidence="1">Peripheral membrane protein</topology>
        <orientation evidence="1">Cytoplasmic side</orientation>
    </subcellularLocation>
</comment>
<dbReference type="PANTHER" id="PTHR23065">
    <property type="entry name" value="PROLINE-SERINE-THREONINE PHOSPHATASE INTERACTING PROTEIN 1"/>
    <property type="match status" value="1"/>
</dbReference>
<dbReference type="InterPro" id="IPR036168">
    <property type="entry name" value="AP2_Mu_C_sf"/>
</dbReference>
<dbReference type="GO" id="GO:0005905">
    <property type="term" value="C:clathrin-coated pit"/>
    <property type="evidence" value="ECO:0007669"/>
    <property type="project" value="UniProtKB-SubCell"/>
</dbReference>
<accession>A0A1B6FS62</accession>
<dbReference type="Pfam" id="PF22699">
    <property type="entry name" value="GMIP-like_FCH"/>
    <property type="match status" value="1"/>
</dbReference>